<sequence length="75" mass="8658">MQSRVKIRCPTPEEDRTEGVAVDLLYMARVREREWRKFGSPYSWSPDQFRASLIGASDVDEGSETLGCDRNFGDW</sequence>
<proteinExistence type="predicted"/>
<protein>
    <submittedName>
        <fullName evidence="1">Uncharacterized protein</fullName>
    </submittedName>
</protein>
<dbReference type="EMBL" id="BTGU01000002">
    <property type="protein sequence ID" value="GMN28347.1"/>
    <property type="molecule type" value="Genomic_DNA"/>
</dbReference>
<dbReference type="Proteomes" id="UP001187192">
    <property type="component" value="Unassembled WGS sequence"/>
</dbReference>
<comment type="caution">
    <text evidence="1">The sequence shown here is derived from an EMBL/GenBank/DDBJ whole genome shotgun (WGS) entry which is preliminary data.</text>
</comment>
<evidence type="ECO:0000313" key="1">
    <source>
        <dbReference type="EMBL" id="GMN28347.1"/>
    </source>
</evidence>
<gene>
    <name evidence="1" type="ORF">TIFTF001_002003</name>
</gene>
<evidence type="ECO:0000313" key="2">
    <source>
        <dbReference type="Proteomes" id="UP001187192"/>
    </source>
</evidence>
<name>A0AA88CSV0_FICCA</name>
<keyword evidence="2" id="KW-1185">Reference proteome</keyword>
<reference evidence="1" key="1">
    <citation type="submission" date="2023-07" db="EMBL/GenBank/DDBJ databases">
        <title>draft genome sequence of fig (Ficus carica).</title>
        <authorList>
            <person name="Takahashi T."/>
            <person name="Nishimura K."/>
        </authorList>
    </citation>
    <scope>NUCLEOTIDE SEQUENCE</scope>
</reference>
<organism evidence="1 2">
    <name type="scientific">Ficus carica</name>
    <name type="common">Common fig</name>
    <dbReference type="NCBI Taxonomy" id="3494"/>
    <lineage>
        <taxon>Eukaryota</taxon>
        <taxon>Viridiplantae</taxon>
        <taxon>Streptophyta</taxon>
        <taxon>Embryophyta</taxon>
        <taxon>Tracheophyta</taxon>
        <taxon>Spermatophyta</taxon>
        <taxon>Magnoliopsida</taxon>
        <taxon>eudicotyledons</taxon>
        <taxon>Gunneridae</taxon>
        <taxon>Pentapetalae</taxon>
        <taxon>rosids</taxon>
        <taxon>fabids</taxon>
        <taxon>Rosales</taxon>
        <taxon>Moraceae</taxon>
        <taxon>Ficeae</taxon>
        <taxon>Ficus</taxon>
    </lineage>
</organism>
<dbReference type="AlphaFoldDB" id="A0AA88CSV0"/>
<accession>A0AA88CSV0</accession>